<dbReference type="CDD" id="cd19959">
    <property type="entry name" value="paratox"/>
    <property type="match status" value="1"/>
</dbReference>
<dbReference type="RefSeq" id="WP_110981304.1">
    <property type="nucleotide sequence ID" value="NZ_NSIW01000018.1"/>
</dbReference>
<dbReference type="Proteomes" id="UP000248776">
    <property type="component" value="Unassembled WGS sequence"/>
</dbReference>
<evidence type="ECO:0000313" key="2">
    <source>
        <dbReference type="Proteomes" id="UP000248776"/>
    </source>
</evidence>
<organism evidence="1 2">
    <name type="scientific">Streptococcus salivarius</name>
    <dbReference type="NCBI Taxonomy" id="1304"/>
    <lineage>
        <taxon>Bacteria</taxon>
        <taxon>Bacillati</taxon>
        <taxon>Bacillota</taxon>
        <taxon>Bacilli</taxon>
        <taxon>Lactobacillales</taxon>
        <taxon>Streptococcaceae</taxon>
        <taxon>Streptococcus</taxon>
    </lineage>
</organism>
<evidence type="ECO:0000313" key="1">
    <source>
        <dbReference type="EMBL" id="PZD55754.1"/>
    </source>
</evidence>
<accession>A0AA45CRS3</accession>
<name>A0AA45CRS3_STRSL</name>
<comment type="caution">
    <text evidence="1">The sequence shown here is derived from an EMBL/GenBank/DDBJ whole genome shotgun (WGS) entry which is preliminary data.</text>
</comment>
<reference evidence="1 2" key="1">
    <citation type="submission" date="2017-08" db="EMBL/GenBank/DDBJ databases">
        <title>Streptococcus salivarius strain HS0302 Genome.</title>
        <authorList>
            <person name="Smith J."/>
            <person name="Deng P."/>
            <person name="Geng M."/>
        </authorList>
    </citation>
    <scope>NUCLEOTIDE SEQUENCE [LARGE SCALE GENOMIC DNA]</scope>
    <source>
        <strain evidence="1 2">HS0302</strain>
    </source>
</reference>
<protein>
    <submittedName>
        <fullName evidence="1">Paratox</fullName>
    </submittedName>
</protein>
<dbReference type="InterPro" id="IPR056220">
    <property type="entry name" value="Paratox-like"/>
</dbReference>
<proteinExistence type="predicted"/>
<sequence>MMTYDEVMEAIERGFIKGDKISIVRRNGKIHDYVLPGEKVEPGEMVTEVDLESVLEELKEYF</sequence>
<dbReference type="EMBL" id="NSIW01000018">
    <property type="protein sequence ID" value="PZD55754.1"/>
    <property type="molecule type" value="Genomic_DNA"/>
</dbReference>
<dbReference type="AlphaFoldDB" id="A0AA45CRS3"/>
<dbReference type="Pfam" id="PF24313">
    <property type="entry name" value="Paratox"/>
    <property type="match status" value="1"/>
</dbReference>
<gene>
    <name evidence="1" type="ORF">CKU37_08605</name>
</gene>